<evidence type="ECO:0000313" key="5">
    <source>
        <dbReference type="EMBL" id="MEK0173103.1"/>
    </source>
</evidence>
<keyword evidence="6" id="KW-1185">Reference proteome</keyword>
<feature type="non-terminal residue" evidence="5">
    <location>
        <position position="1"/>
    </location>
</feature>
<evidence type="ECO:0000256" key="4">
    <source>
        <dbReference type="ARBA" id="ARBA00022729"/>
    </source>
</evidence>
<dbReference type="InterPro" id="IPR006059">
    <property type="entry name" value="SBP"/>
</dbReference>
<evidence type="ECO:0000256" key="1">
    <source>
        <dbReference type="ARBA" id="ARBA00004196"/>
    </source>
</evidence>
<organism evidence="5 6">
    <name type="scientific">Curtobacterium citreum</name>
    <dbReference type="NCBI Taxonomy" id="2036"/>
    <lineage>
        <taxon>Bacteria</taxon>
        <taxon>Bacillati</taxon>
        <taxon>Actinomycetota</taxon>
        <taxon>Actinomycetes</taxon>
        <taxon>Micrococcales</taxon>
        <taxon>Microbacteriaceae</taxon>
        <taxon>Curtobacterium</taxon>
    </lineage>
</organism>
<dbReference type="PANTHER" id="PTHR43649:SF31">
    <property type="entry name" value="SN-GLYCEROL-3-PHOSPHATE-BINDING PERIPLASMIC PROTEIN UGPB"/>
    <property type="match status" value="1"/>
</dbReference>
<proteinExistence type="inferred from homology"/>
<dbReference type="Proteomes" id="UP001370299">
    <property type="component" value="Unassembled WGS sequence"/>
</dbReference>
<name>A0ABU8YF12_9MICO</name>
<dbReference type="Gene3D" id="3.40.190.10">
    <property type="entry name" value="Periplasmic binding protein-like II"/>
    <property type="match status" value="1"/>
</dbReference>
<keyword evidence="3" id="KW-0813">Transport</keyword>
<accession>A0ABU8YF12</accession>
<dbReference type="PANTHER" id="PTHR43649">
    <property type="entry name" value="ARABINOSE-BINDING PROTEIN-RELATED"/>
    <property type="match status" value="1"/>
</dbReference>
<gene>
    <name evidence="5" type="ORF">WMN62_16635</name>
</gene>
<evidence type="ECO:0000256" key="2">
    <source>
        <dbReference type="ARBA" id="ARBA00008520"/>
    </source>
</evidence>
<sequence>LTAVRKDLPMTAHIPARGTGVRRILVGAVAALGAAALLAGCSTSSGASSSGGDYTAAAKDTKANLTYAVWDENQVKAIKANLKGFNEEYPDIKVSVDVTPFANYWTKLQTQGSSNTLPDLFWMNGPNFQLYAANGKLAPITGAVKAGDIDPAKYSSALNDLYTYDDTQYGVPKDFDTIGVWVNKALFEKAGMDLPSKDWTWDDFQETGAELSKKLKADGAYGAAGGMDGQTTYYDTIFQAGGSVVNADGTKSEYASEASEAGLQFWTDLIDSGASPSIKQLTDTTADQWFTSGKLAMYQGGSWFRSALTGTAMEKDVVVYPLPKGKEQATVIHGVSNVVSEASKNKAAAQALQAYLAGETAQQQQGDMGAVIPAYEGTQSAFTKTMPDADLQVFLDAVDYAKPLPVSKNTAAWNTLETNLLPNAFDGSTPVDDVAKQLAQKMDAALAKEQ</sequence>
<dbReference type="SUPFAM" id="SSF53850">
    <property type="entry name" value="Periplasmic binding protein-like II"/>
    <property type="match status" value="1"/>
</dbReference>
<comment type="subcellular location">
    <subcellularLocation>
        <location evidence="1">Cell envelope</location>
    </subcellularLocation>
</comment>
<dbReference type="InterPro" id="IPR050490">
    <property type="entry name" value="Bact_solute-bd_prot1"/>
</dbReference>
<evidence type="ECO:0000256" key="3">
    <source>
        <dbReference type="ARBA" id="ARBA00022448"/>
    </source>
</evidence>
<comment type="caution">
    <text evidence="5">The sequence shown here is derived from an EMBL/GenBank/DDBJ whole genome shotgun (WGS) entry which is preliminary data.</text>
</comment>
<dbReference type="RefSeq" id="WP_340485456.1">
    <property type="nucleotide sequence ID" value="NZ_JBBLYY010000077.1"/>
</dbReference>
<reference evidence="5 6" key="1">
    <citation type="submission" date="2024-03" db="EMBL/GenBank/DDBJ databases">
        <title>Whole genomes of four grape xylem sap localized bacterial endophytes.</title>
        <authorList>
            <person name="Kumar G."/>
            <person name="Savka M.A."/>
        </authorList>
    </citation>
    <scope>NUCLEOTIDE SEQUENCE [LARGE SCALE GENOMIC DNA]</scope>
    <source>
        <strain evidence="5 6">RIT_GXS8</strain>
    </source>
</reference>
<comment type="similarity">
    <text evidence="2">Belongs to the bacterial solute-binding protein 1 family.</text>
</comment>
<dbReference type="Pfam" id="PF01547">
    <property type="entry name" value="SBP_bac_1"/>
    <property type="match status" value="1"/>
</dbReference>
<protein>
    <submittedName>
        <fullName evidence="5">Sugar ABC transporter substrate-binding protein</fullName>
    </submittedName>
</protein>
<keyword evidence="4" id="KW-0732">Signal</keyword>
<dbReference type="CDD" id="cd13585">
    <property type="entry name" value="PBP2_TMBP_like"/>
    <property type="match status" value="1"/>
</dbReference>
<evidence type="ECO:0000313" key="6">
    <source>
        <dbReference type="Proteomes" id="UP001370299"/>
    </source>
</evidence>
<dbReference type="EMBL" id="JBBLYY010000077">
    <property type="protein sequence ID" value="MEK0173103.1"/>
    <property type="molecule type" value="Genomic_DNA"/>
</dbReference>